<gene>
    <name evidence="2" type="ORF">LXD69_13610</name>
</gene>
<proteinExistence type="predicted"/>
<dbReference type="RefSeq" id="WP_045967113.1">
    <property type="nucleotide sequence ID" value="NZ_CP090145.1"/>
</dbReference>
<dbReference type="Pfam" id="PF22036">
    <property type="entry name" value="MoaF_like"/>
    <property type="match status" value="1"/>
</dbReference>
<evidence type="ECO:0000313" key="3">
    <source>
        <dbReference type="Proteomes" id="UP000830454"/>
    </source>
</evidence>
<accession>A0ABY4HK32</accession>
<feature type="domain" description="MoaF-like" evidence="1">
    <location>
        <begin position="36"/>
        <end position="120"/>
    </location>
</feature>
<keyword evidence="3" id="KW-1185">Reference proteome</keyword>
<organism evidence="2 3">
    <name type="scientific">Flavobacterium sediminilitoris</name>
    <dbReference type="NCBI Taxonomy" id="2024526"/>
    <lineage>
        <taxon>Bacteria</taxon>
        <taxon>Pseudomonadati</taxon>
        <taxon>Bacteroidota</taxon>
        <taxon>Flavobacteriia</taxon>
        <taxon>Flavobacteriales</taxon>
        <taxon>Flavobacteriaceae</taxon>
        <taxon>Flavobacterium</taxon>
    </lineage>
</organism>
<dbReference type="PROSITE" id="PS51257">
    <property type="entry name" value="PROKAR_LIPOPROTEIN"/>
    <property type="match status" value="1"/>
</dbReference>
<reference evidence="2" key="1">
    <citation type="submission" date="2021-12" db="EMBL/GenBank/DDBJ databases">
        <authorList>
            <person name="Cha I.-T."/>
            <person name="Lee K.-E."/>
            <person name="Park S.-J."/>
        </authorList>
    </citation>
    <scope>NUCLEOTIDE SEQUENCE</scope>
    <source>
        <strain evidence="2">YSM-43</strain>
    </source>
</reference>
<evidence type="ECO:0000259" key="1">
    <source>
        <dbReference type="Pfam" id="PF22036"/>
    </source>
</evidence>
<sequence length="139" mass="15707">MKKIIAQISLLTLFIACEKKEGEILPTTTTNDYSIIGKKAIITYPELKAEVFYISDSTLHWKTTDSAGNIAEGDEKVNYNLLNQNQFFINWIEIDGTTISQVVDTKSKKVITYLSYTDEESPRGKRTGIPIEGSFEFNN</sequence>
<dbReference type="InterPro" id="IPR012674">
    <property type="entry name" value="Calycin"/>
</dbReference>
<dbReference type="Gene3D" id="2.40.128.20">
    <property type="match status" value="1"/>
</dbReference>
<dbReference type="InterPro" id="IPR053892">
    <property type="entry name" value="MoaF-like"/>
</dbReference>
<reference evidence="2" key="2">
    <citation type="submission" date="2022-04" db="EMBL/GenBank/DDBJ databases">
        <title>Complete Genome Sequence of Flavobacterium sediminilitoris YSM-43, Isolated from a Tidal Sediment.</title>
        <authorList>
            <person name="Lee P.A."/>
        </authorList>
    </citation>
    <scope>NUCLEOTIDE SEQUENCE</scope>
    <source>
        <strain evidence="2">YSM-43</strain>
    </source>
</reference>
<evidence type="ECO:0000313" key="2">
    <source>
        <dbReference type="EMBL" id="UOX33070.1"/>
    </source>
</evidence>
<name>A0ABY4HK32_9FLAO</name>
<protein>
    <recommendedName>
        <fullName evidence="1">MoaF-like domain-containing protein</fullName>
    </recommendedName>
</protein>
<dbReference type="EMBL" id="CP090145">
    <property type="protein sequence ID" value="UOX33070.1"/>
    <property type="molecule type" value="Genomic_DNA"/>
</dbReference>
<dbReference type="Proteomes" id="UP000830454">
    <property type="component" value="Chromosome"/>
</dbReference>